<comment type="subcellular location">
    <subcellularLocation>
        <location evidence="1 6">Secreted</location>
    </subcellularLocation>
</comment>
<accession>A0A2P6QC93</accession>
<dbReference type="AlphaFoldDB" id="A0A2P6QC93"/>
<dbReference type="OrthoDB" id="1727555at2759"/>
<keyword evidence="8" id="KW-1185">Reference proteome</keyword>
<evidence type="ECO:0000256" key="1">
    <source>
        <dbReference type="ARBA" id="ARBA00004613"/>
    </source>
</evidence>
<protein>
    <recommendedName>
        <fullName evidence="6">S-protein homolog</fullName>
    </recommendedName>
</protein>
<feature type="signal peptide" evidence="6">
    <location>
        <begin position="1"/>
        <end position="25"/>
    </location>
</feature>
<evidence type="ECO:0000256" key="6">
    <source>
        <dbReference type="RuleBase" id="RU367044"/>
    </source>
</evidence>
<evidence type="ECO:0000313" key="7">
    <source>
        <dbReference type="EMBL" id="PRQ31789.1"/>
    </source>
</evidence>
<evidence type="ECO:0000313" key="8">
    <source>
        <dbReference type="Proteomes" id="UP000238479"/>
    </source>
</evidence>
<name>A0A2P6QC93_ROSCH</name>
<organism evidence="7 8">
    <name type="scientific">Rosa chinensis</name>
    <name type="common">China rose</name>
    <dbReference type="NCBI Taxonomy" id="74649"/>
    <lineage>
        <taxon>Eukaryota</taxon>
        <taxon>Viridiplantae</taxon>
        <taxon>Streptophyta</taxon>
        <taxon>Embryophyta</taxon>
        <taxon>Tracheophyta</taxon>
        <taxon>Spermatophyta</taxon>
        <taxon>Magnoliopsida</taxon>
        <taxon>eudicotyledons</taxon>
        <taxon>Gunneridae</taxon>
        <taxon>Pentapetalae</taxon>
        <taxon>rosids</taxon>
        <taxon>fabids</taxon>
        <taxon>Rosales</taxon>
        <taxon>Rosaceae</taxon>
        <taxon>Rosoideae</taxon>
        <taxon>Rosoideae incertae sedis</taxon>
        <taxon>Rosa</taxon>
    </lineage>
</organism>
<dbReference type="Pfam" id="PF05938">
    <property type="entry name" value="Self-incomp_S1"/>
    <property type="match status" value="1"/>
</dbReference>
<dbReference type="InterPro" id="IPR010264">
    <property type="entry name" value="Self-incomp_S1"/>
</dbReference>
<gene>
    <name evidence="7" type="ORF">RchiOBHm_Chr5g0039321</name>
</gene>
<keyword evidence="5 6" id="KW-0732">Signal</keyword>
<keyword evidence="3 6" id="KW-0713">Self-incompatibility</keyword>
<dbReference type="PANTHER" id="PTHR31232">
    <property type="match status" value="1"/>
</dbReference>
<evidence type="ECO:0000256" key="4">
    <source>
        <dbReference type="ARBA" id="ARBA00022525"/>
    </source>
</evidence>
<dbReference type="Gramene" id="PRQ31789">
    <property type="protein sequence ID" value="PRQ31789"/>
    <property type="gene ID" value="RchiOBHm_Chr5g0039321"/>
</dbReference>
<sequence>MSGFKLYVVALVSLTFLALTIPCSAVTWHVHIVNGLSSGRILFVHCKSKDNDLGIHNLAVGTETTWSFKENFIGTTLFWCYLRTDREEYADFDVFWSEHNRKWLQTRCNWKDCIWTARDDGVYIKNIPNNSDELIHQWGTHW</sequence>
<dbReference type="OMA" id="FHRCGWE"/>
<dbReference type="PANTHER" id="PTHR31232:SF156">
    <property type="entry name" value="PLANT SELF-INCOMPATIBILITY PROTEIN S1 FAMILY-RELATED"/>
    <property type="match status" value="1"/>
</dbReference>
<dbReference type="EMBL" id="PDCK01000043">
    <property type="protein sequence ID" value="PRQ31789.1"/>
    <property type="molecule type" value="Genomic_DNA"/>
</dbReference>
<reference evidence="7 8" key="1">
    <citation type="journal article" date="2018" name="Nat. Genet.">
        <title>The Rosa genome provides new insights in the design of modern roses.</title>
        <authorList>
            <person name="Bendahmane M."/>
        </authorList>
    </citation>
    <scope>NUCLEOTIDE SEQUENCE [LARGE SCALE GENOMIC DNA]</scope>
    <source>
        <strain evidence="8">cv. Old Blush</strain>
    </source>
</reference>
<keyword evidence="4 6" id="KW-0964">Secreted</keyword>
<comment type="caution">
    <text evidence="7">The sequence shown here is derived from an EMBL/GenBank/DDBJ whole genome shotgun (WGS) entry which is preliminary data.</text>
</comment>
<evidence type="ECO:0000256" key="3">
    <source>
        <dbReference type="ARBA" id="ARBA00022471"/>
    </source>
</evidence>
<evidence type="ECO:0000256" key="2">
    <source>
        <dbReference type="ARBA" id="ARBA00005581"/>
    </source>
</evidence>
<feature type="chain" id="PRO_5025095757" description="S-protein homolog" evidence="6">
    <location>
        <begin position="26"/>
        <end position="142"/>
    </location>
</feature>
<dbReference type="GO" id="GO:0005576">
    <property type="term" value="C:extracellular region"/>
    <property type="evidence" value="ECO:0007669"/>
    <property type="project" value="UniProtKB-SubCell"/>
</dbReference>
<evidence type="ECO:0000256" key="5">
    <source>
        <dbReference type="ARBA" id="ARBA00022729"/>
    </source>
</evidence>
<dbReference type="GO" id="GO:0060320">
    <property type="term" value="P:rejection of self pollen"/>
    <property type="evidence" value="ECO:0007669"/>
    <property type="project" value="UniProtKB-KW"/>
</dbReference>
<dbReference type="Proteomes" id="UP000238479">
    <property type="component" value="Chromosome 5"/>
</dbReference>
<proteinExistence type="inferred from homology"/>
<comment type="similarity">
    <text evidence="2 6">Belongs to the plant self-incompatibility (S1) protein family.</text>
</comment>